<name>A0A497XAP1_9PROT</name>
<keyword evidence="3" id="KW-1185">Reference proteome</keyword>
<evidence type="ECO:0000256" key="1">
    <source>
        <dbReference type="SAM" id="MobiDB-lite"/>
    </source>
</evidence>
<evidence type="ECO:0000313" key="3">
    <source>
        <dbReference type="Proteomes" id="UP000268908"/>
    </source>
</evidence>
<gene>
    <name evidence="2" type="ORF">DFR35_2257</name>
</gene>
<dbReference type="AlphaFoldDB" id="A0A497XAP1"/>
<dbReference type="RefSeq" id="WP_121242437.1">
    <property type="nucleotide sequence ID" value="NZ_BHVV01000003.1"/>
</dbReference>
<feature type="region of interest" description="Disordered" evidence="1">
    <location>
        <begin position="1"/>
        <end position="30"/>
    </location>
</feature>
<accession>A0A497XAP1</accession>
<dbReference type="Proteomes" id="UP000268908">
    <property type="component" value="Unassembled WGS sequence"/>
</dbReference>
<feature type="compositionally biased region" description="Low complexity" evidence="1">
    <location>
        <begin position="21"/>
        <end position="30"/>
    </location>
</feature>
<evidence type="ECO:0000313" key="2">
    <source>
        <dbReference type="EMBL" id="RLJ63627.1"/>
    </source>
</evidence>
<organism evidence="2 3">
    <name type="scientific">Sulfurisoma sediminicola</name>
    <dbReference type="NCBI Taxonomy" id="1381557"/>
    <lineage>
        <taxon>Bacteria</taxon>
        <taxon>Pseudomonadati</taxon>
        <taxon>Pseudomonadota</taxon>
        <taxon>Betaproteobacteria</taxon>
        <taxon>Nitrosomonadales</taxon>
        <taxon>Sterolibacteriaceae</taxon>
        <taxon>Sulfurisoma</taxon>
    </lineage>
</organism>
<reference evidence="2 3" key="1">
    <citation type="submission" date="2018-10" db="EMBL/GenBank/DDBJ databases">
        <title>Genomic Encyclopedia of Type Strains, Phase IV (KMG-IV): sequencing the most valuable type-strain genomes for metagenomic binning, comparative biology and taxonomic classification.</title>
        <authorList>
            <person name="Goeker M."/>
        </authorList>
    </citation>
    <scope>NUCLEOTIDE SEQUENCE [LARGE SCALE GENOMIC DNA]</scope>
    <source>
        <strain evidence="2 3">DSM 26916</strain>
    </source>
</reference>
<proteinExistence type="predicted"/>
<protein>
    <submittedName>
        <fullName evidence="2">Uncharacterized protein</fullName>
    </submittedName>
</protein>
<dbReference type="EMBL" id="RCCI01000006">
    <property type="protein sequence ID" value="RLJ63627.1"/>
    <property type="molecule type" value="Genomic_DNA"/>
</dbReference>
<comment type="caution">
    <text evidence="2">The sequence shown here is derived from an EMBL/GenBank/DDBJ whole genome shotgun (WGS) entry which is preliminary data.</text>
</comment>
<sequence length="134" mass="14768">MSDNVIDKADSLMRRHRPVPAGDAAATAAKSADVDDLPVLTEVVASADEPALSPSIRDIEELLRERLVAALPQQRELLRRELASWLDEQLPQLVMRILDGITDQLVAQINTQARMTLLPKLQAVLEAENEKPAD</sequence>
<feature type="compositionally biased region" description="Basic and acidic residues" evidence="1">
    <location>
        <begin position="1"/>
        <end position="13"/>
    </location>
</feature>